<dbReference type="InterPro" id="IPR016163">
    <property type="entry name" value="Ald_DH_C"/>
</dbReference>
<dbReference type="FunFam" id="3.40.605.10:FF:000026">
    <property type="entry name" value="Aldehyde dehydrogenase, putative"/>
    <property type="match status" value="1"/>
</dbReference>
<name>A0A9N9RM10_9DIPT</name>
<dbReference type="InterPro" id="IPR016160">
    <property type="entry name" value="Ald_DH_CS_CYS"/>
</dbReference>
<evidence type="ECO:0000256" key="4">
    <source>
        <dbReference type="RuleBase" id="RU003345"/>
    </source>
</evidence>
<feature type="active site" evidence="3">
    <location>
        <position position="258"/>
    </location>
</feature>
<dbReference type="InterPro" id="IPR016161">
    <property type="entry name" value="Ald_DH/histidinol_DH"/>
</dbReference>
<evidence type="ECO:0000313" key="7">
    <source>
        <dbReference type="Proteomes" id="UP001153620"/>
    </source>
</evidence>
<dbReference type="Pfam" id="PF00171">
    <property type="entry name" value="Aldedh"/>
    <property type="match status" value="1"/>
</dbReference>
<dbReference type="PROSITE" id="PS00687">
    <property type="entry name" value="ALDEHYDE_DEHYDR_GLU"/>
    <property type="match status" value="1"/>
</dbReference>
<dbReference type="EMBL" id="OU895877">
    <property type="protein sequence ID" value="CAG9800801.1"/>
    <property type="molecule type" value="Genomic_DNA"/>
</dbReference>
<dbReference type="Proteomes" id="UP001153620">
    <property type="component" value="Chromosome 1"/>
</dbReference>
<evidence type="ECO:0000256" key="2">
    <source>
        <dbReference type="ARBA" id="ARBA00023002"/>
    </source>
</evidence>
<feature type="domain" description="Aldehyde dehydrogenase" evidence="5">
    <location>
        <begin position="19"/>
        <end position="481"/>
    </location>
</feature>
<sequence length="489" mass="53603">MANPNQEIKYTKLFINNEFVESVSKKTFETFNPANGKKLADISEGFKEDVDIAVKAAQKAFKRGSEWRNTTATHRADLMLKLADLIARDIEILANLETLDNGKPYESAKGDLFFCTMLLRYYAGYADKAHGRTIPTEPNTFSYVRKEPIGVCGQIIPWNYPALMTVFKIAPILATGCVTILKPAEQTPLTALYIASLTKEAGIPDGVINVITGFGPTAGAAISMHRDIRKVAFTGSTEIGKLIMEAAAKSNLKKVSLELGGKSPLVIFDDVNLDEVVPLAQEAIFTNSGQICCGGSRTFVQENIYDEFVKRTVELAKKRKVGCPFDSNTQQGPQVDKITFDKILTYIDYGKQDGAKLEFGGKRWGNEGFFVEPTVFSNVTDDMRIATDEIFGPVQSIIKFKTLDEVIERANNTEYGLAAGIFTKNLNNAITFANSVEAGTVWINCYNATSVTSPFGGYKLSGIGRELGEEGINLYLETKSVSINLAANN</sequence>
<dbReference type="OrthoDB" id="310895at2759"/>
<keyword evidence="7" id="KW-1185">Reference proteome</keyword>
<dbReference type="FunFam" id="3.40.605.10:FF:000050">
    <property type="entry name" value="Aldehyde dehydrogenase, mitochondrial"/>
    <property type="match status" value="1"/>
</dbReference>
<dbReference type="PANTHER" id="PTHR11699">
    <property type="entry name" value="ALDEHYDE DEHYDROGENASE-RELATED"/>
    <property type="match status" value="1"/>
</dbReference>
<dbReference type="GO" id="GO:0016620">
    <property type="term" value="F:oxidoreductase activity, acting on the aldehyde or oxo group of donors, NAD or NADP as acceptor"/>
    <property type="evidence" value="ECO:0007669"/>
    <property type="project" value="InterPro"/>
</dbReference>
<organism evidence="6 7">
    <name type="scientific">Chironomus riparius</name>
    <dbReference type="NCBI Taxonomy" id="315576"/>
    <lineage>
        <taxon>Eukaryota</taxon>
        <taxon>Metazoa</taxon>
        <taxon>Ecdysozoa</taxon>
        <taxon>Arthropoda</taxon>
        <taxon>Hexapoda</taxon>
        <taxon>Insecta</taxon>
        <taxon>Pterygota</taxon>
        <taxon>Neoptera</taxon>
        <taxon>Endopterygota</taxon>
        <taxon>Diptera</taxon>
        <taxon>Nematocera</taxon>
        <taxon>Chironomoidea</taxon>
        <taxon>Chironomidae</taxon>
        <taxon>Chironominae</taxon>
        <taxon>Chironomus</taxon>
    </lineage>
</organism>
<evidence type="ECO:0000313" key="6">
    <source>
        <dbReference type="EMBL" id="CAG9800801.1"/>
    </source>
</evidence>
<dbReference type="Gene3D" id="3.40.309.10">
    <property type="entry name" value="Aldehyde Dehydrogenase, Chain A, domain 2"/>
    <property type="match status" value="1"/>
</dbReference>
<dbReference type="FunFam" id="3.40.309.10:FF:000001">
    <property type="entry name" value="Mitochondrial aldehyde dehydrogenase 2"/>
    <property type="match status" value="1"/>
</dbReference>
<dbReference type="SUPFAM" id="SSF53720">
    <property type="entry name" value="ALDH-like"/>
    <property type="match status" value="1"/>
</dbReference>
<protein>
    <recommendedName>
        <fullName evidence="5">Aldehyde dehydrogenase domain-containing protein</fullName>
    </recommendedName>
</protein>
<dbReference type="InterPro" id="IPR016162">
    <property type="entry name" value="Ald_DH_N"/>
</dbReference>
<comment type="similarity">
    <text evidence="1 4">Belongs to the aldehyde dehydrogenase family.</text>
</comment>
<dbReference type="Gene3D" id="3.40.605.10">
    <property type="entry name" value="Aldehyde Dehydrogenase, Chain A, domain 1"/>
    <property type="match status" value="1"/>
</dbReference>
<evidence type="ECO:0000256" key="3">
    <source>
        <dbReference type="PROSITE-ProRule" id="PRU10007"/>
    </source>
</evidence>
<reference evidence="6" key="2">
    <citation type="submission" date="2022-10" db="EMBL/GenBank/DDBJ databases">
        <authorList>
            <consortium name="ENA_rothamsted_submissions"/>
            <consortium name="culmorum"/>
            <person name="King R."/>
        </authorList>
    </citation>
    <scope>NUCLEOTIDE SEQUENCE</scope>
</reference>
<evidence type="ECO:0000259" key="5">
    <source>
        <dbReference type="Pfam" id="PF00171"/>
    </source>
</evidence>
<dbReference type="AlphaFoldDB" id="A0A9N9RM10"/>
<dbReference type="PROSITE" id="PS00070">
    <property type="entry name" value="ALDEHYDE_DEHYDR_CYS"/>
    <property type="match status" value="1"/>
</dbReference>
<accession>A0A9N9RM10</accession>
<proteinExistence type="inferred from homology"/>
<gene>
    <name evidence="6" type="ORF">CHIRRI_LOCUS3739</name>
</gene>
<reference evidence="6" key="1">
    <citation type="submission" date="2022-01" db="EMBL/GenBank/DDBJ databases">
        <authorList>
            <person name="King R."/>
        </authorList>
    </citation>
    <scope>NUCLEOTIDE SEQUENCE</scope>
</reference>
<keyword evidence="2 4" id="KW-0560">Oxidoreductase</keyword>
<evidence type="ECO:0000256" key="1">
    <source>
        <dbReference type="ARBA" id="ARBA00009986"/>
    </source>
</evidence>
<dbReference type="InterPro" id="IPR029510">
    <property type="entry name" value="Ald_DH_CS_GLU"/>
</dbReference>
<dbReference type="InterPro" id="IPR015590">
    <property type="entry name" value="Aldehyde_DH_dom"/>
</dbReference>